<organism evidence="12 13">
    <name type="scientific">Acholeplasma laidlawii</name>
    <dbReference type="NCBI Taxonomy" id="2148"/>
    <lineage>
        <taxon>Bacteria</taxon>
        <taxon>Bacillati</taxon>
        <taxon>Mycoplasmatota</taxon>
        <taxon>Mollicutes</taxon>
        <taxon>Acholeplasmatales</taxon>
        <taxon>Acholeplasmataceae</taxon>
        <taxon>Acholeplasma</taxon>
    </lineage>
</organism>
<dbReference type="InterPro" id="IPR011840">
    <property type="entry name" value="PulA_typeI"/>
</dbReference>
<dbReference type="InterPro" id="IPR005323">
    <property type="entry name" value="CBM41_pullulanase"/>
</dbReference>
<dbReference type="SUPFAM" id="SSF49452">
    <property type="entry name" value="Starch-binding domain-like"/>
    <property type="match status" value="1"/>
</dbReference>
<evidence type="ECO:0000256" key="5">
    <source>
        <dbReference type="ARBA" id="ARBA00023295"/>
    </source>
</evidence>
<dbReference type="Proteomes" id="UP000315938">
    <property type="component" value="Unassembled WGS sequence"/>
</dbReference>
<evidence type="ECO:0000256" key="9">
    <source>
        <dbReference type="ARBA" id="ARBA00031076"/>
    </source>
</evidence>
<gene>
    <name evidence="12" type="primary">pulA</name>
    <name evidence="12" type="ORF">FNV44_02275</name>
</gene>
<evidence type="ECO:0000256" key="10">
    <source>
        <dbReference type="SAM" id="Phobius"/>
    </source>
</evidence>
<dbReference type="InterPro" id="IPR013784">
    <property type="entry name" value="Carb-bd-like_fold"/>
</dbReference>
<evidence type="ECO:0000256" key="3">
    <source>
        <dbReference type="ARBA" id="ARBA00022801"/>
    </source>
</evidence>
<evidence type="ECO:0000259" key="11">
    <source>
        <dbReference type="SMART" id="SM00642"/>
    </source>
</evidence>
<feature type="transmembrane region" description="Helical" evidence="10">
    <location>
        <begin position="34"/>
        <end position="54"/>
    </location>
</feature>
<protein>
    <recommendedName>
        <fullName evidence="7">pullulanase</fullName>
        <ecNumber evidence="7">3.2.1.41</ecNumber>
    </recommendedName>
    <alternativeName>
        <fullName evidence="8">Alpha-dextrin endo-1,6-alpha-glucosidase</fullName>
    </alternativeName>
    <alternativeName>
        <fullName evidence="9">Pullulan 6-glucanohydrolase</fullName>
    </alternativeName>
</protein>
<dbReference type="PANTHER" id="PTHR43002">
    <property type="entry name" value="GLYCOGEN DEBRANCHING ENZYME"/>
    <property type="match status" value="1"/>
</dbReference>
<dbReference type="EC" id="3.2.1.41" evidence="7"/>
<dbReference type="SUPFAM" id="SSF51445">
    <property type="entry name" value="(Trans)glycosidases"/>
    <property type="match status" value="1"/>
</dbReference>
<dbReference type="AlphaFoldDB" id="A0A553II60"/>
<dbReference type="Pfam" id="PF03714">
    <property type="entry name" value="PUD"/>
    <property type="match status" value="1"/>
</dbReference>
<dbReference type="Gene3D" id="2.60.40.10">
    <property type="entry name" value="Immunoglobulins"/>
    <property type="match status" value="1"/>
</dbReference>
<evidence type="ECO:0000256" key="2">
    <source>
        <dbReference type="ARBA" id="ARBA00022729"/>
    </source>
</evidence>
<dbReference type="Gene3D" id="2.60.40.1110">
    <property type="match status" value="1"/>
</dbReference>
<dbReference type="InterPro" id="IPR017853">
    <property type="entry name" value="GH"/>
</dbReference>
<comment type="catalytic activity">
    <reaction evidence="6">
        <text>Hydrolysis of (1-&gt;6)-alpha-D-glucosidic linkages in pullulan, amylopectin and glycogen, and in the alpha- and beta-limit dextrins of amylopectin and glycogen.</text>
        <dbReference type="EC" id="3.2.1.41"/>
    </reaction>
</comment>
<dbReference type="SMART" id="SM00642">
    <property type="entry name" value="Aamy"/>
    <property type="match status" value="1"/>
</dbReference>
<keyword evidence="10" id="KW-1133">Transmembrane helix</keyword>
<keyword evidence="2" id="KW-0732">Signal</keyword>
<dbReference type="Pfam" id="PF02922">
    <property type="entry name" value="CBM_48"/>
    <property type="match status" value="1"/>
</dbReference>
<dbReference type="Gene3D" id="3.20.20.80">
    <property type="entry name" value="Glycosidases"/>
    <property type="match status" value="1"/>
</dbReference>
<evidence type="ECO:0000313" key="13">
    <source>
        <dbReference type="Proteomes" id="UP000315938"/>
    </source>
</evidence>
<evidence type="ECO:0000256" key="1">
    <source>
        <dbReference type="ARBA" id="ARBA00008061"/>
    </source>
</evidence>
<keyword evidence="4" id="KW-0106">Calcium</keyword>
<evidence type="ECO:0000256" key="4">
    <source>
        <dbReference type="ARBA" id="ARBA00022837"/>
    </source>
</evidence>
<dbReference type="NCBIfam" id="TIGR02104">
    <property type="entry name" value="pulA_typeI"/>
    <property type="match status" value="1"/>
</dbReference>
<comment type="similarity">
    <text evidence="1">Belongs to the glycosyl hydrolase 13 family.</text>
</comment>
<sequence length="1009" mass="112744">MQTVSYANAIIEYNERHKSMIYLNPRRVGKLKKIILFLLTVMLTSVLALSITYASERPNTLVVHYFRYDGNYTGYNMWLWQNEPTGLGGKQFNFTNTNVDEHGAYYEVDLEAEGYNETTKWGIIIKQGAWDGYREPGGDRFFKLSDAELINGKIHAYFVQADTRIGLSNADLANNIPDYRPNILFVAFNAQRNIVVDLTHPATSYKVYENDVQVKSGNFTTGLRQTITDLNIDLTKTYDLEVTFADSTARKTVSLQNLYDTPEFENAFTYDGELGAIYTKAETTFRLWAPVSQAVSVNIYNQGHPQYNRLGQASEEANPVSTHEMTPIENGVWEVKLSGDFASKYYTFDVTNNNVTNEVTDPYSYSTGANGLRSMVVDFDSTDPLYWDFSTRPNTIQTFTDYIIWELHVRDLTTHSSWNGTESSRGKFLGLAESGTTYSANGTTVTTGLDHIEELGVNAVHLLPIFDFGYIDEVEVFKNPNTENVFNWGYMPYHFNTLEGSYSTNPFDGNFRIYEFKQAVQSFHQKDIRVIMDVVYNHTGESEGSNFHKIVPGYFHRLNANGGFQNGSGTGNETASERSMVRKFMVDSTVFLAEEYKLSGFRFDLMSLHDIETMNAIREALNKIDPTIILYGEPWAGGDTLIDGDIAAGMTNTNGWDRTQVRKMDSGVGAFNDLYRNALKGTPDGAEGGFVQGAMDFNKMQDLRKGIMGATEQFTNSPLQNIVYGEAHDNLTLHDKLRSSGVPINEVKHAQVQSNAIVLTSMGIPFLHAGTEFLRSKPLQNGGYDHNSYESPDSVNQLRWDRKLEYNDVFEYHKALIHIRKTYQGLRMDNMTEINARFNFVQTSQDHTDKSLAYTIDGVGNQPKLLIIHAGRVTGTSVTLNDGKTYIMVTSRAGSQGLYDVSKGLVTRSGKFDVLTQNTTSIFVEVKSTDLPTLKSEVVTVALNEAFDGLSNVNVPAGATAYATAIDTSIPGFKVVTVSITDFLGNQSNLYYVANVSGGMFTNVLGGLS</sequence>
<dbReference type="CDD" id="cd11341">
    <property type="entry name" value="AmyAc_Pullulanase_LD-like"/>
    <property type="match status" value="1"/>
</dbReference>
<dbReference type="SUPFAM" id="SSF81296">
    <property type="entry name" value="E set domains"/>
    <property type="match status" value="1"/>
</dbReference>
<evidence type="ECO:0000256" key="8">
    <source>
        <dbReference type="ARBA" id="ARBA00029618"/>
    </source>
</evidence>
<dbReference type="GO" id="GO:0051060">
    <property type="term" value="F:pullulanase activity"/>
    <property type="evidence" value="ECO:0007669"/>
    <property type="project" value="UniProtKB-EC"/>
</dbReference>
<keyword evidence="5 12" id="KW-0326">Glycosidase</keyword>
<evidence type="ECO:0000256" key="6">
    <source>
        <dbReference type="ARBA" id="ARBA00023965"/>
    </source>
</evidence>
<dbReference type="EMBL" id="VKID01000001">
    <property type="protein sequence ID" value="TRX99888.1"/>
    <property type="molecule type" value="Genomic_DNA"/>
</dbReference>
<keyword evidence="10" id="KW-0472">Membrane</keyword>
<comment type="caution">
    <text evidence="12">The sequence shown here is derived from an EMBL/GenBank/DDBJ whole genome shotgun (WGS) entry which is preliminary data.</text>
</comment>
<dbReference type="InterPro" id="IPR006047">
    <property type="entry name" value="GH13_cat_dom"/>
</dbReference>
<dbReference type="InterPro" id="IPR014756">
    <property type="entry name" value="Ig_E-set"/>
</dbReference>
<proteinExistence type="inferred from homology"/>
<evidence type="ECO:0000313" key="12">
    <source>
        <dbReference type="EMBL" id="TRX99888.1"/>
    </source>
</evidence>
<dbReference type="InterPro" id="IPR004193">
    <property type="entry name" value="Glyco_hydro_13_N"/>
</dbReference>
<evidence type="ECO:0000256" key="7">
    <source>
        <dbReference type="ARBA" id="ARBA00024062"/>
    </source>
</evidence>
<keyword evidence="10" id="KW-0812">Transmembrane</keyword>
<name>A0A553II60_ACHLA</name>
<dbReference type="Pfam" id="PF00128">
    <property type="entry name" value="Alpha-amylase"/>
    <property type="match status" value="1"/>
</dbReference>
<keyword evidence="3 12" id="KW-0378">Hydrolase</keyword>
<reference evidence="12 13" key="1">
    <citation type="submission" date="2019-07" db="EMBL/GenBank/DDBJ databases">
        <title>Genome sequence of Acholeplasma laidlawii strain with increased resistance to erythromycin.</title>
        <authorList>
            <person name="Medvedeva E.S."/>
            <person name="Baranova N.B."/>
            <person name="Siniagina M.N."/>
            <person name="Mouzykantov A."/>
            <person name="Chernova O.A."/>
            <person name="Chernov V.M."/>
        </authorList>
    </citation>
    <scope>NUCLEOTIDE SEQUENCE [LARGE SCALE GENOMIC DNA]</scope>
    <source>
        <strain evidence="12 13">PG8REry</strain>
    </source>
</reference>
<dbReference type="CDD" id="cd10315">
    <property type="entry name" value="CBM41_pullulanase"/>
    <property type="match status" value="1"/>
</dbReference>
<accession>A0A553II60</accession>
<dbReference type="InterPro" id="IPR013783">
    <property type="entry name" value="Ig-like_fold"/>
</dbReference>
<dbReference type="CDD" id="cd02860">
    <property type="entry name" value="E_set_Pullulanase"/>
    <property type="match status" value="1"/>
</dbReference>
<feature type="domain" description="Glycosyl hydrolase family 13 catalytic" evidence="11">
    <location>
        <begin position="397"/>
        <end position="820"/>
    </location>
</feature>
<dbReference type="GO" id="GO:0030246">
    <property type="term" value="F:carbohydrate binding"/>
    <property type="evidence" value="ECO:0007669"/>
    <property type="project" value="InterPro"/>
</dbReference>
<dbReference type="GO" id="GO:0005975">
    <property type="term" value="P:carbohydrate metabolic process"/>
    <property type="evidence" value="ECO:0007669"/>
    <property type="project" value="InterPro"/>
</dbReference>